<evidence type="ECO:0000313" key="2">
    <source>
        <dbReference type="Proteomes" id="UP001234297"/>
    </source>
</evidence>
<evidence type="ECO:0000313" key="1">
    <source>
        <dbReference type="EMBL" id="KAJ8632086.1"/>
    </source>
</evidence>
<dbReference type="EMBL" id="CM056816">
    <property type="protein sequence ID" value="KAJ8632086.1"/>
    <property type="molecule type" value="Genomic_DNA"/>
</dbReference>
<sequence length="1720" mass="188357">MSKRKERALEELYSLTDRITGPEITPVLKGSFRIQGPVDEMDRDNWRFKETSPAKTKIRKGTMDDDLIGGAESGTCNVCAAPCSSCMHFSRTVSVMESKIEDELSGEICKTKEANYCSSSNTDVLPLLKSRACDERQCTASETSNLLSASSCHDSFSENAESKATMKTSDTDGVCEDVEMLPKLSSGRIIKDDELHARQCNVDNQSVPVSPGKGIPVDVGQKYSRQYEDQQGLECHDDNMSCITAIKDANVPVSDHNCDSDKKRVSYSYASTDSFLAEGLVKAEAEAAEQHQTSPDSVTDCECVIEESLRNSNRASTCTKHSLQKSISGIASGAAGFSCNSDPSEPPSSNDVYVRNNTPKSRPPHSHSQSVNSFFGLGDSKESGENSSFQLEEGPFPECSMDPGDSSLAGSAKTDSVNGHKFGALDSGSGSTVPNTGDSKSSLVRKNSSSAAFMKVYPCLETDIDVDGDKPPETSVKFSDRNQQFQEPSASLGASKTQNHPLKSQLISEIEHSTSDIMEVDVKVCDICGDTGREEMLATCSRCSDGAEHIYCMQIMLDKIPESDWLCEECQLKEDAERQKLDKTKEIPETPKATYLDEKELLSKLKNKAQEAGANQAINAIITPKVSTKRDVDSLEVALNSNKDAVETKVGSPGTASSSKRAALSQESSFKKLNAGKVKPVYPVPSSGSHSANSSQQKAQSPTAAGPHAPWMQARTQAGLGSLSRSASFSNPKPKLKQIREDVFQKQKLSREFTNGGTRKEGTLKTFGQSQSFKSTISGLSTIIDSKAKLISPITSRSDQSRGLKQGKDRIVLERKKSFRSDGPVFNSSLTAGTTTDLRKGVEHDGKLSTSKSTILVASKKSENLIAFDGSAGIKQQCNSEEKQPFQVGPKKSVAASSCAHIESHASPDILRQDGLPPIRESMNQDGKTKDPSSLSWYKQNVSSGGKDMQSHRFKEMGHVSQFCKASSALKAFAASSMKEVTNKRSKWKDVVAVAMLSSKHKSNKLPGQFDELLMPSSSRSLATPAGRSTLECQPTHSVLNTIPSVPDDTKIKLDMSRIPIQSSLQENLPRVSAIPDLEYIWQGGFEVQRSGSSPDFYDGIQAHLSTCASPKVVDVVNKFSCKVQLEEVSRMNAWPMQFQGNCVAEDNIALYFFAKDVESYERNYKKLLENMLKKDLALKGNFGEIELLIFPSNCLPEKSQRWNRLFFMWAVFKGRRKNCSPSSSDSQKKLCGFTVDVEPVVQDRPTPVKAEVAISQKITMEEHMDKELSTCYGLHKELDTDSSCYVDSSSLSSSAKEDGKLPTKVSSLDRRPEISSEVTKPSSNGIRLSETHPSNLFPDIYTSAIVRQMTGLPGTCSLSRTMMNDAQLCSEMNSSSASQKEVYIDSTSRKVTELQPYTQATNVQSGLDKVKVVPMHSNTSSCRQAGLSSISPDRQDASSDPSKIFSVRKESVTGNRGQEEIDLVRQRSMDTGSSLERDTQVQPITKELSSWEVRSSRKRPCVISYETASEASVETSMKMTDTVAWRENTDCILFGRENEYKKMKLNSDGVSEEQILGDRFSSKMCCPYPSFQSKEQKDAHVCEDRLKTTERHLFPMDLGPVGDLKAGSIVPWQIHPSNDEKLQESDSPNLELALGAKNKPFKEVLPLFAELEDDRSDRNKLPDRVKGADDDASASPPSLGLSLSVKEQTAKSVTVTEPLLPEKSHGNRSLLLFGRLIDT</sequence>
<dbReference type="Proteomes" id="UP001234297">
    <property type="component" value="Chromosome 8"/>
</dbReference>
<protein>
    <submittedName>
        <fullName evidence="1">Uncharacterized protein</fullName>
    </submittedName>
</protein>
<organism evidence="1 2">
    <name type="scientific">Persea americana</name>
    <name type="common">Avocado</name>
    <dbReference type="NCBI Taxonomy" id="3435"/>
    <lineage>
        <taxon>Eukaryota</taxon>
        <taxon>Viridiplantae</taxon>
        <taxon>Streptophyta</taxon>
        <taxon>Embryophyta</taxon>
        <taxon>Tracheophyta</taxon>
        <taxon>Spermatophyta</taxon>
        <taxon>Magnoliopsida</taxon>
        <taxon>Magnoliidae</taxon>
        <taxon>Laurales</taxon>
        <taxon>Lauraceae</taxon>
        <taxon>Persea</taxon>
    </lineage>
</organism>
<gene>
    <name evidence="1" type="ORF">MRB53_025422</name>
</gene>
<accession>A0ACC2LF83</accession>
<name>A0ACC2LF83_PERAE</name>
<reference evidence="1 2" key="1">
    <citation type="journal article" date="2022" name="Hortic Res">
        <title>A haplotype resolved chromosomal level avocado genome allows analysis of novel avocado genes.</title>
        <authorList>
            <person name="Nath O."/>
            <person name="Fletcher S.J."/>
            <person name="Hayward A."/>
            <person name="Shaw L.M."/>
            <person name="Masouleh A.K."/>
            <person name="Furtado A."/>
            <person name="Henry R.J."/>
            <person name="Mitter N."/>
        </authorList>
    </citation>
    <scope>NUCLEOTIDE SEQUENCE [LARGE SCALE GENOMIC DNA]</scope>
    <source>
        <strain evidence="2">cv. Hass</strain>
    </source>
</reference>
<keyword evidence="2" id="KW-1185">Reference proteome</keyword>
<comment type="caution">
    <text evidence="1">The sequence shown here is derived from an EMBL/GenBank/DDBJ whole genome shotgun (WGS) entry which is preliminary data.</text>
</comment>
<proteinExistence type="predicted"/>